<dbReference type="EMBL" id="JAUSSU010000020">
    <property type="protein sequence ID" value="MDQ0116538.1"/>
    <property type="molecule type" value="Genomic_DNA"/>
</dbReference>
<dbReference type="SUPFAM" id="SSF51445">
    <property type="entry name" value="(Trans)glycosidases"/>
    <property type="match status" value="1"/>
</dbReference>
<dbReference type="Proteomes" id="UP001229346">
    <property type="component" value="Unassembled WGS sequence"/>
</dbReference>
<dbReference type="InterPro" id="IPR013785">
    <property type="entry name" value="Aldolase_TIM"/>
</dbReference>
<evidence type="ECO:0000313" key="1">
    <source>
        <dbReference type="EMBL" id="MDQ0116538.1"/>
    </source>
</evidence>
<comment type="caution">
    <text evidence="1">The sequence shown here is derived from an EMBL/GenBank/DDBJ whole genome shotgun (WGS) entry which is preliminary data.</text>
</comment>
<name>A0ABT9UAB6_PAEHA</name>
<gene>
    <name evidence="1" type="ORF">J2T15_006019</name>
</gene>
<dbReference type="Pfam" id="PF02065">
    <property type="entry name" value="Melibiase"/>
    <property type="match status" value="1"/>
</dbReference>
<keyword evidence="2" id="KW-1185">Reference proteome</keyword>
<reference evidence="1 2" key="1">
    <citation type="submission" date="2023-07" db="EMBL/GenBank/DDBJ databases">
        <title>Sorghum-associated microbial communities from plants grown in Nebraska, USA.</title>
        <authorList>
            <person name="Schachtman D."/>
        </authorList>
    </citation>
    <scope>NUCLEOTIDE SEQUENCE [LARGE SCALE GENOMIC DNA]</scope>
    <source>
        <strain evidence="1 2">CC482</strain>
    </source>
</reference>
<evidence type="ECO:0000313" key="2">
    <source>
        <dbReference type="Proteomes" id="UP001229346"/>
    </source>
</evidence>
<organism evidence="1 2">
    <name type="scientific">Paenibacillus harenae</name>
    <dbReference type="NCBI Taxonomy" id="306543"/>
    <lineage>
        <taxon>Bacteria</taxon>
        <taxon>Bacillati</taxon>
        <taxon>Bacillota</taxon>
        <taxon>Bacilli</taxon>
        <taxon>Bacillales</taxon>
        <taxon>Paenibacillaceae</taxon>
        <taxon>Paenibacillus</taxon>
    </lineage>
</organism>
<sequence>MSGNFGYELDLTKFSEAERAEVKKQVEMYKEIRFLVQKGDLFRLRSPFAGNETKKLWAKVSVKQPPPCHQVEGCLTLT</sequence>
<protein>
    <submittedName>
        <fullName evidence="1">Alpha-galactosidase</fullName>
    </submittedName>
</protein>
<dbReference type="Gene3D" id="3.20.20.70">
    <property type="entry name" value="Aldolase class I"/>
    <property type="match status" value="1"/>
</dbReference>
<dbReference type="InterPro" id="IPR017853">
    <property type="entry name" value="GH"/>
</dbReference>
<proteinExistence type="predicted"/>
<accession>A0ABT9UAB6</accession>